<dbReference type="SUPFAM" id="SSF89095">
    <property type="entry name" value="GatB/YqeY motif"/>
    <property type="match status" value="1"/>
</dbReference>
<proteinExistence type="predicted"/>
<accession>A0A285R7Q3</accession>
<dbReference type="InterPro" id="IPR042184">
    <property type="entry name" value="YqeY/Aim41_N"/>
</dbReference>
<evidence type="ECO:0000313" key="2">
    <source>
        <dbReference type="Proteomes" id="UP000219331"/>
    </source>
</evidence>
<sequence length="151" mass="17499">MRERIDAALQDAVESDDKRRAATLRLMLAAIKDRDARSRELGHDVVPDTEIREILNKMLRQRESSVRDFEEAGQLELASQEREEMAVIQEFLPRQFDERAMQNACEDVVRDINARGLRDMGRCMSALKERYPGQMDFVRASCVVKDLLRSE</sequence>
<dbReference type="PANTHER" id="PTHR28055">
    <property type="entry name" value="ALTERED INHERITANCE OF MITOCHONDRIA PROTEIN 41, MITOCHONDRIAL"/>
    <property type="match status" value="1"/>
</dbReference>
<dbReference type="Proteomes" id="UP000219331">
    <property type="component" value="Unassembled WGS sequence"/>
</dbReference>
<dbReference type="STRING" id="538381.GCA_001696535_01460"/>
<evidence type="ECO:0000313" key="1">
    <source>
        <dbReference type="EMBL" id="SOB89788.1"/>
    </source>
</evidence>
<dbReference type="RefSeq" id="WP_097173705.1">
    <property type="nucleotide sequence ID" value="NZ_JAJGNR010000001.1"/>
</dbReference>
<dbReference type="InterPro" id="IPR019004">
    <property type="entry name" value="YqeY/Aim41"/>
</dbReference>
<dbReference type="Gene3D" id="1.10.1510.10">
    <property type="entry name" value="Uncharacterised protein YqeY/AIM41 PF09424, N-terminal domain"/>
    <property type="match status" value="1"/>
</dbReference>
<organism evidence="1 2">
    <name type="scientific">Stappia indica</name>
    <dbReference type="NCBI Taxonomy" id="538381"/>
    <lineage>
        <taxon>Bacteria</taxon>
        <taxon>Pseudomonadati</taxon>
        <taxon>Pseudomonadota</taxon>
        <taxon>Alphaproteobacteria</taxon>
        <taxon>Hyphomicrobiales</taxon>
        <taxon>Stappiaceae</taxon>
        <taxon>Stappia</taxon>
    </lineage>
</organism>
<evidence type="ECO:0008006" key="3">
    <source>
        <dbReference type="Google" id="ProtNLM"/>
    </source>
</evidence>
<reference evidence="1 2" key="1">
    <citation type="submission" date="2017-08" db="EMBL/GenBank/DDBJ databases">
        <authorList>
            <person name="de Groot N.N."/>
        </authorList>
    </citation>
    <scope>NUCLEOTIDE SEQUENCE [LARGE SCALE GENOMIC DNA]</scope>
    <source>
        <strain evidence="1 2">USBA 352</strain>
    </source>
</reference>
<dbReference type="PANTHER" id="PTHR28055:SF1">
    <property type="entry name" value="ALTERED INHERITANCE OF MITOCHONDRIA PROTEIN 41, MITOCHONDRIAL"/>
    <property type="match status" value="1"/>
</dbReference>
<dbReference type="OrthoDB" id="9788127at2"/>
<dbReference type="Gene3D" id="1.10.10.410">
    <property type="match status" value="1"/>
</dbReference>
<dbReference type="AlphaFoldDB" id="A0A285R7Q3"/>
<gene>
    <name evidence="1" type="ORF">SAMN05421512_101334</name>
</gene>
<dbReference type="InterPro" id="IPR023168">
    <property type="entry name" value="GatB_Yqey_C_2"/>
</dbReference>
<dbReference type="EMBL" id="OBML01000001">
    <property type="protein sequence ID" value="SOB89788.1"/>
    <property type="molecule type" value="Genomic_DNA"/>
</dbReference>
<dbReference type="Pfam" id="PF09424">
    <property type="entry name" value="YqeY"/>
    <property type="match status" value="1"/>
</dbReference>
<dbReference type="InterPro" id="IPR003789">
    <property type="entry name" value="Asn/Gln_tRNA_amidoTrase-B-like"/>
</dbReference>
<protein>
    <recommendedName>
        <fullName evidence="3">GatB/YqeY domain-containing protein</fullName>
    </recommendedName>
</protein>
<dbReference type="GO" id="GO:0016884">
    <property type="term" value="F:carbon-nitrogen ligase activity, with glutamine as amido-N-donor"/>
    <property type="evidence" value="ECO:0007669"/>
    <property type="project" value="InterPro"/>
</dbReference>
<name>A0A285R7Q3_9HYPH</name>
<keyword evidence="2" id="KW-1185">Reference proteome</keyword>